<comment type="subcellular location">
    <subcellularLocation>
        <location evidence="1">Periplasm</location>
    </subcellularLocation>
</comment>
<accession>K7A8Y7</accession>
<evidence type="ECO:0000313" key="4">
    <source>
        <dbReference type="Proteomes" id="UP000011864"/>
    </source>
</evidence>
<dbReference type="PANTHER" id="PTHR43649">
    <property type="entry name" value="ARABINOSE-BINDING PROTEIN-RELATED"/>
    <property type="match status" value="1"/>
</dbReference>
<organism evidence="3 4">
    <name type="scientific">Paraglaciecola psychrophila 170</name>
    <dbReference type="NCBI Taxonomy" id="1129794"/>
    <lineage>
        <taxon>Bacteria</taxon>
        <taxon>Pseudomonadati</taxon>
        <taxon>Pseudomonadota</taxon>
        <taxon>Gammaproteobacteria</taxon>
        <taxon>Alteromonadales</taxon>
        <taxon>Alteromonadaceae</taxon>
        <taxon>Paraglaciecola</taxon>
    </lineage>
</organism>
<dbReference type="Proteomes" id="UP000011864">
    <property type="component" value="Chromosome"/>
</dbReference>
<evidence type="ECO:0000256" key="2">
    <source>
        <dbReference type="ARBA" id="ARBA00008520"/>
    </source>
</evidence>
<dbReference type="InterPro" id="IPR006059">
    <property type="entry name" value="SBP"/>
</dbReference>
<dbReference type="SUPFAM" id="SSF53850">
    <property type="entry name" value="Periplasmic binding protein-like II"/>
    <property type="match status" value="2"/>
</dbReference>
<dbReference type="HOGENOM" id="CLU_398306_0_0_6"/>
<sequence>MYSHVVNSFPCILQRKIIFVAEEHVPYIGSELPRQGYVHQLVSEAFERVGYQLDVTYYPAARARMLASVGKVDGILPVYYSDNLLDTFLFSNPFPGDVIGLLKKKQNPANIVIQANKTLFENLQELSQYQFSLVRGSSAEQLLEQAHFLNKQYALNDLLNIDKLYASRMDFAVIDKLTAGDLIVSKRPHMIGQLEFIYPPLAAQQFHVAFNKNKPDALERVDLFNQGLSSLKADGRLDQILAYHGFYDTENGPINDTQKTNLVIGSVNNSDMLILQKLSAEFELLNPTIQLEWKVLEESTLRQRLLSDLAISAGQFDVMTIGSYEAPIWAENGWIIPVESLFNEYDTDDILANVKASVSIGDTLYALPFYAESSVMYYRSDLFKRAGIKMPDLPTYKQILEFAEKVHAPEEGIFGICLRGKGGWGANMTLITTMVNSYGGQWVDMQWRPQLTTKAWHDAITMYVKLVTQFGPPNSAENNYLENLTLFSQGKCGMWIDATAAASYLVNPLNSKISQQVKMTNAPIGQYKKGSQWLWTWSFAIPESSKHKDAALKFAAWATSKEYLKLVADRYGWLSIPSGTRKSIYQNTEYLAAAPFAPLVIDTINSIDPSNFTLKPIPYVGVQFIPIDEFSSIGDQVGHFIEQAIRKKITVDTALQQSQNLVEKQMRISGYYKGR</sequence>
<dbReference type="RefSeq" id="WP_007637350.1">
    <property type="nucleotide sequence ID" value="NC_020514.1"/>
</dbReference>
<dbReference type="eggNOG" id="COG1653">
    <property type="taxonomic scope" value="Bacteria"/>
</dbReference>
<gene>
    <name evidence="3" type="ORF">C427_2587</name>
</gene>
<dbReference type="CDD" id="cd13585">
    <property type="entry name" value="PBP2_TMBP_like"/>
    <property type="match status" value="1"/>
</dbReference>
<comment type="similarity">
    <text evidence="2">Belongs to the bacterial solute-binding protein 1 family.</text>
</comment>
<dbReference type="OrthoDB" id="9804061at2"/>
<dbReference type="KEGG" id="gps:C427_2587"/>
<dbReference type="Pfam" id="PF01547">
    <property type="entry name" value="SBP_bac_1"/>
    <property type="match status" value="1"/>
</dbReference>
<dbReference type="eggNOG" id="COG0834">
    <property type="taxonomic scope" value="Bacteria"/>
</dbReference>
<name>K7A8Y7_9ALTE</name>
<dbReference type="EMBL" id="CP003837">
    <property type="protein sequence ID" value="AGH44696.1"/>
    <property type="molecule type" value="Genomic_DNA"/>
</dbReference>
<dbReference type="PANTHER" id="PTHR43649:SF12">
    <property type="entry name" value="DIACETYLCHITOBIOSE BINDING PROTEIN DASA"/>
    <property type="match status" value="1"/>
</dbReference>
<reference evidence="3 4" key="1">
    <citation type="journal article" date="2013" name="Genome Announc.">
        <title>Complete Genome Sequence of Glaciecola psychrophila Strain 170T.</title>
        <authorList>
            <person name="Yin J."/>
            <person name="Chen J."/>
            <person name="Liu G."/>
            <person name="Yu Y."/>
            <person name="Song L."/>
            <person name="Wang X."/>
            <person name="Qu X."/>
        </authorList>
    </citation>
    <scope>NUCLEOTIDE SEQUENCE [LARGE SCALE GENOMIC DNA]</scope>
    <source>
        <strain evidence="3 4">170</strain>
    </source>
</reference>
<dbReference type="InterPro" id="IPR050490">
    <property type="entry name" value="Bact_solute-bd_prot1"/>
</dbReference>
<dbReference type="Gene3D" id="3.40.190.10">
    <property type="entry name" value="Periplasmic binding protein-like II"/>
    <property type="match status" value="4"/>
</dbReference>
<dbReference type="AlphaFoldDB" id="K7A8Y7"/>
<dbReference type="STRING" id="1129794.C427_2587"/>
<protein>
    <submittedName>
        <fullName evidence="3">Uncharacterized protein</fullName>
    </submittedName>
</protein>
<evidence type="ECO:0000313" key="3">
    <source>
        <dbReference type="EMBL" id="AGH44696.1"/>
    </source>
</evidence>
<proteinExistence type="inferred from homology"/>
<dbReference type="PATRIC" id="fig|1129794.4.peg.2566"/>
<evidence type="ECO:0000256" key="1">
    <source>
        <dbReference type="ARBA" id="ARBA00004418"/>
    </source>
</evidence>
<keyword evidence="4" id="KW-1185">Reference proteome</keyword>
<dbReference type="GO" id="GO:0042597">
    <property type="term" value="C:periplasmic space"/>
    <property type="evidence" value="ECO:0007669"/>
    <property type="project" value="UniProtKB-SubCell"/>
</dbReference>